<evidence type="ECO:0000256" key="1">
    <source>
        <dbReference type="SAM" id="MobiDB-lite"/>
    </source>
</evidence>
<sequence>MASNFWVTRREITQNNGRTRPNEYENQISNNHLLSNSHFQTPQNPFTSLNNYNQGRYQNNNIANATRQPMVQFSFSSNNPSSFLAPARYSRTLPLSSRNNAFIPSSLPNSSRISSSRLGNTHLIPSNLQNSSQTSSSISRNTSLIPSYPRYASQNSSSNGVATGYQKSSRPIIQNPMNFRYSPYPCSRIDLNRYQGLEDIVILNANPNNNNNNPLALNDSNPHSRIDMNNYKGLNNISIQNANLPQFYPIKTTNLSMFYSSGHGNASFDSTMEHHVFNTRENEARRGPLTTSIVSFNEKQTQNKELLLFKDDKNTIPTRLVIEIDDSSDDEDLDLSLHL</sequence>
<evidence type="ECO:0000313" key="3">
    <source>
        <dbReference type="Proteomes" id="UP001157006"/>
    </source>
</evidence>
<name>A0AAV0YRS8_VICFA</name>
<dbReference type="AlphaFoldDB" id="A0AAV0YRS8"/>
<evidence type="ECO:0000313" key="2">
    <source>
        <dbReference type="EMBL" id="CAI8586742.1"/>
    </source>
</evidence>
<protein>
    <submittedName>
        <fullName evidence="2">Uncharacterized protein</fullName>
    </submittedName>
</protein>
<keyword evidence="3" id="KW-1185">Reference proteome</keyword>
<gene>
    <name evidence="2" type="ORF">VFH_I268200</name>
</gene>
<reference evidence="2 3" key="1">
    <citation type="submission" date="2023-01" db="EMBL/GenBank/DDBJ databases">
        <authorList>
            <person name="Kreplak J."/>
        </authorList>
    </citation>
    <scope>NUCLEOTIDE SEQUENCE [LARGE SCALE GENOMIC DNA]</scope>
</reference>
<accession>A0AAV0YRS8</accession>
<feature type="compositionally biased region" description="Polar residues" evidence="1">
    <location>
        <begin position="152"/>
        <end position="169"/>
    </location>
</feature>
<dbReference type="EMBL" id="OX451736">
    <property type="protein sequence ID" value="CAI8586742.1"/>
    <property type="molecule type" value="Genomic_DNA"/>
</dbReference>
<dbReference type="Proteomes" id="UP001157006">
    <property type="component" value="Chromosome 1L"/>
</dbReference>
<feature type="compositionally biased region" description="Low complexity" evidence="1">
    <location>
        <begin position="125"/>
        <end position="147"/>
    </location>
</feature>
<proteinExistence type="predicted"/>
<feature type="region of interest" description="Disordered" evidence="1">
    <location>
        <begin position="104"/>
        <end position="169"/>
    </location>
</feature>
<organism evidence="2 3">
    <name type="scientific">Vicia faba</name>
    <name type="common">Broad bean</name>
    <name type="synonym">Faba vulgaris</name>
    <dbReference type="NCBI Taxonomy" id="3906"/>
    <lineage>
        <taxon>Eukaryota</taxon>
        <taxon>Viridiplantae</taxon>
        <taxon>Streptophyta</taxon>
        <taxon>Embryophyta</taxon>
        <taxon>Tracheophyta</taxon>
        <taxon>Spermatophyta</taxon>
        <taxon>Magnoliopsida</taxon>
        <taxon>eudicotyledons</taxon>
        <taxon>Gunneridae</taxon>
        <taxon>Pentapetalae</taxon>
        <taxon>rosids</taxon>
        <taxon>fabids</taxon>
        <taxon>Fabales</taxon>
        <taxon>Fabaceae</taxon>
        <taxon>Papilionoideae</taxon>
        <taxon>50 kb inversion clade</taxon>
        <taxon>NPAAA clade</taxon>
        <taxon>Hologalegina</taxon>
        <taxon>IRL clade</taxon>
        <taxon>Fabeae</taxon>
        <taxon>Vicia</taxon>
    </lineage>
</organism>
<feature type="compositionally biased region" description="Low complexity" evidence="1">
    <location>
        <begin position="104"/>
        <end position="118"/>
    </location>
</feature>